<protein>
    <recommendedName>
        <fullName evidence="5">Aminotransferase class I/classII large domain-containing protein</fullName>
    </recommendedName>
</protein>
<keyword evidence="3" id="KW-0808">Transferase</keyword>
<dbReference type="Pfam" id="PF00155">
    <property type="entry name" value="Aminotran_1_2"/>
    <property type="match status" value="1"/>
</dbReference>
<evidence type="ECO:0000313" key="7">
    <source>
        <dbReference type="Proteomes" id="UP000785679"/>
    </source>
</evidence>
<dbReference type="InterPro" id="IPR015424">
    <property type="entry name" value="PyrdxlP-dep_Trfase"/>
</dbReference>
<dbReference type="InterPro" id="IPR051326">
    <property type="entry name" value="Kynurenine-oxoglutarate_AT"/>
</dbReference>
<dbReference type="PANTHER" id="PTHR43807">
    <property type="entry name" value="FI04487P"/>
    <property type="match status" value="1"/>
</dbReference>
<dbReference type="CDD" id="cd00609">
    <property type="entry name" value="AAT_like"/>
    <property type="match status" value="1"/>
</dbReference>
<dbReference type="EMBL" id="RRYP01010057">
    <property type="protein sequence ID" value="TNV78641.1"/>
    <property type="molecule type" value="Genomic_DNA"/>
</dbReference>
<evidence type="ECO:0000256" key="1">
    <source>
        <dbReference type="ARBA" id="ARBA00001933"/>
    </source>
</evidence>
<organism evidence="6 7">
    <name type="scientific">Halteria grandinella</name>
    <dbReference type="NCBI Taxonomy" id="5974"/>
    <lineage>
        <taxon>Eukaryota</taxon>
        <taxon>Sar</taxon>
        <taxon>Alveolata</taxon>
        <taxon>Ciliophora</taxon>
        <taxon>Intramacronucleata</taxon>
        <taxon>Spirotrichea</taxon>
        <taxon>Stichotrichia</taxon>
        <taxon>Sporadotrichida</taxon>
        <taxon>Halteriidae</taxon>
        <taxon>Halteria</taxon>
    </lineage>
</organism>
<dbReference type="Proteomes" id="UP000785679">
    <property type="component" value="Unassembled WGS sequence"/>
</dbReference>
<dbReference type="AlphaFoldDB" id="A0A8J8NR28"/>
<dbReference type="PANTHER" id="PTHR43807:SF20">
    <property type="entry name" value="FI04487P"/>
    <property type="match status" value="1"/>
</dbReference>
<dbReference type="SUPFAM" id="SSF53383">
    <property type="entry name" value="PLP-dependent transferases"/>
    <property type="match status" value="1"/>
</dbReference>
<comment type="cofactor">
    <cofactor evidence="1">
        <name>pyridoxal 5'-phosphate</name>
        <dbReference type="ChEBI" id="CHEBI:597326"/>
    </cofactor>
</comment>
<comment type="caution">
    <text evidence="6">The sequence shown here is derived from an EMBL/GenBank/DDBJ whole genome shotgun (WGS) entry which is preliminary data.</text>
</comment>
<accession>A0A8J8NR28</accession>
<evidence type="ECO:0000259" key="5">
    <source>
        <dbReference type="Pfam" id="PF00155"/>
    </source>
</evidence>
<reference evidence="6" key="1">
    <citation type="submission" date="2019-06" db="EMBL/GenBank/DDBJ databases">
        <authorList>
            <person name="Zheng W."/>
        </authorList>
    </citation>
    <scope>NUCLEOTIDE SEQUENCE</scope>
    <source>
        <strain evidence="6">QDHG01</strain>
    </source>
</reference>
<dbReference type="GO" id="GO:0030170">
    <property type="term" value="F:pyridoxal phosphate binding"/>
    <property type="evidence" value="ECO:0007669"/>
    <property type="project" value="InterPro"/>
</dbReference>
<dbReference type="GO" id="GO:0005737">
    <property type="term" value="C:cytoplasm"/>
    <property type="evidence" value="ECO:0007669"/>
    <property type="project" value="TreeGrafter"/>
</dbReference>
<dbReference type="Gene3D" id="3.40.640.10">
    <property type="entry name" value="Type I PLP-dependent aspartate aminotransferase-like (Major domain)"/>
    <property type="match status" value="1"/>
</dbReference>
<evidence type="ECO:0000256" key="2">
    <source>
        <dbReference type="ARBA" id="ARBA00022576"/>
    </source>
</evidence>
<evidence type="ECO:0000256" key="4">
    <source>
        <dbReference type="ARBA" id="ARBA00022898"/>
    </source>
</evidence>
<gene>
    <name evidence="6" type="ORF">FGO68_gene6162</name>
</gene>
<keyword evidence="4" id="KW-0663">Pyridoxal phosphate</keyword>
<sequence length="441" mass="49529">MESKATDFNLPHRVDNGLAVWEEFKELTAKYNCISLGEGAPATMPPQFLVDDLMDAIKEGPANNQYTRSFGNPTLASKVAEVYGKKLCRTIDPLNEVNIGVGAFYVISDLLMTFVDPAAKEEVLVFEPSYPCYYDHIQYAGGVVKGAPLDLKDGKWVFNPDTFRKALNSKTKVFIFNNAQNPTGKIFTKDELLQIGEILKEFPNVIVISDEVYDFLTFDGQPFIPFASLGDNFNRTVTVYSGGKLFNATGWKCGWAIGPQQLVKPAGVLTYTSIYCTTTPIQVAMARSLDRIYKNDYKDGKNYVDTVCKEFQDVRDLFASELQKIDLPVKTISCESGYFMMLDVSACTDLIPERFKASHDFEEGSEPAAVSKNRFFMEDGRVPLDLAFCRWIAVTRGVVMMPCSLFYHKTSAIREDKYARLAICKGWDTSMKAVQRLLRTI</sequence>
<dbReference type="Gene3D" id="3.90.1150.10">
    <property type="entry name" value="Aspartate Aminotransferase, domain 1"/>
    <property type="match status" value="1"/>
</dbReference>
<dbReference type="OrthoDB" id="2414662at2759"/>
<dbReference type="InterPro" id="IPR004839">
    <property type="entry name" value="Aminotransferase_I/II_large"/>
</dbReference>
<dbReference type="InterPro" id="IPR015421">
    <property type="entry name" value="PyrdxlP-dep_Trfase_major"/>
</dbReference>
<dbReference type="InterPro" id="IPR015422">
    <property type="entry name" value="PyrdxlP-dep_Trfase_small"/>
</dbReference>
<feature type="domain" description="Aminotransferase class I/classII large" evidence="5">
    <location>
        <begin position="32"/>
        <end position="407"/>
    </location>
</feature>
<evidence type="ECO:0000256" key="3">
    <source>
        <dbReference type="ARBA" id="ARBA00022679"/>
    </source>
</evidence>
<dbReference type="GO" id="GO:0016212">
    <property type="term" value="F:kynurenine-oxoglutarate transaminase activity"/>
    <property type="evidence" value="ECO:0007669"/>
    <property type="project" value="TreeGrafter"/>
</dbReference>
<proteinExistence type="predicted"/>
<evidence type="ECO:0000313" key="6">
    <source>
        <dbReference type="EMBL" id="TNV78641.1"/>
    </source>
</evidence>
<keyword evidence="7" id="KW-1185">Reference proteome</keyword>
<name>A0A8J8NR28_HALGN</name>
<keyword evidence="2" id="KW-0032">Aminotransferase</keyword>